<dbReference type="PROSITE" id="PS50943">
    <property type="entry name" value="HTH_CROC1"/>
    <property type="match status" value="1"/>
</dbReference>
<dbReference type="InterPro" id="IPR010982">
    <property type="entry name" value="Lambda_DNA-bd_dom_sf"/>
</dbReference>
<dbReference type="GO" id="GO:0003677">
    <property type="term" value="F:DNA binding"/>
    <property type="evidence" value="ECO:0007669"/>
    <property type="project" value="InterPro"/>
</dbReference>
<evidence type="ECO:0000313" key="3">
    <source>
        <dbReference type="EMBL" id="MBP5858217.1"/>
    </source>
</evidence>
<dbReference type="SMART" id="SM00530">
    <property type="entry name" value="HTH_XRE"/>
    <property type="match status" value="1"/>
</dbReference>
<reference evidence="3" key="1">
    <citation type="submission" date="2021-04" db="EMBL/GenBank/DDBJ databases">
        <authorList>
            <person name="Zhang D.-C."/>
        </authorList>
    </citation>
    <scope>NUCLEOTIDE SEQUENCE</scope>
    <source>
        <strain evidence="3">CGMCC 1.15697</strain>
    </source>
</reference>
<feature type="region of interest" description="Disordered" evidence="1">
    <location>
        <begin position="1"/>
        <end position="52"/>
    </location>
</feature>
<evidence type="ECO:0000259" key="2">
    <source>
        <dbReference type="PROSITE" id="PS50943"/>
    </source>
</evidence>
<dbReference type="AlphaFoldDB" id="A0A8J7SA25"/>
<dbReference type="InterPro" id="IPR001387">
    <property type="entry name" value="Cro/C1-type_HTH"/>
</dbReference>
<dbReference type="Gene3D" id="1.10.260.40">
    <property type="entry name" value="lambda repressor-like DNA-binding domains"/>
    <property type="match status" value="1"/>
</dbReference>
<evidence type="ECO:0000256" key="1">
    <source>
        <dbReference type="SAM" id="MobiDB-lite"/>
    </source>
</evidence>
<name>A0A8J7SA25_9PROT</name>
<organism evidence="3 4">
    <name type="scientific">Marivibrio halodurans</name>
    <dbReference type="NCBI Taxonomy" id="2039722"/>
    <lineage>
        <taxon>Bacteria</taxon>
        <taxon>Pseudomonadati</taxon>
        <taxon>Pseudomonadota</taxon>
        <taxon>Alphaproteobacteria</taxon>
        <taxon>Rhodospirillales</taxon>
        <taxon>Rhodospirillaceae</taxon>
        <taxon>Marivibrio</taxon>
    </lineage>
</organism>
<dbReference type="RefSeq" id="WP_210682780.1">
    <property type="nucleotide sequence ID" value="NZ_JAGMWN010000006.1"/>
</dbReference>
<gene>
    <name evidence="3" type="ORF">KAJ83_14450</name>
</gene>
<protein>
    <submittedName>
        <fullName evidence="3">Helix-turn-helix transcriptional regulator</fullName>
    </submittedName>
</protein>
<comment type="caution">
    <text evidence="3">The sequence shown here is derived from an EMBL/GenBank/DDBJ whole genome shotgun (WGS) entry which is preliminary data.</text>
</comment>
<dbReference type="Proteomes" id="UP000672602">
    <property type="component" value="Unassembled WGS sequence"/>
</dbReference>
<proteinExistence type="predicted"/>
<dbReference type="CDD" id="cd00093">
    <property type="entry name" value="HTH_XRE"/>
    <property type="match status" value="1"/>
</dbReference>
<keyword evidence="4" id="KW-1185">Reference proteome</keyword>
<feature type="domain" description="HTH cro/C1-type" evidence="2">
    <location>
        <begin position="60"/>
        <end position="114"/>
    </location>
</feature>
<evidence type="ECO:0000313" key="4">
    <source>
        <dbReference type="Proteomes" id="UP000672602"/>
    </source>
</evidence>
<feature type="compositionally biased region" description="Polar residues" evidence="1">
    <location>
        <begin position="8"/>
        <end position="21"/>
    </location>
</feature>
<dbReference type="EMBL" id="JAGMWN010000006">
    <property type="protein sequence ID" value="MBP5858217.1"/>
    <property type="molecule type" value="Genomic_DNA"/>
</dbReference>
<feature type="region of interest" description="Disordered" evidence="1">
    <location>
        <begin position="126"/>
        <end position="146"/>
    </location>
</feature>
<accession>A0A8J7SA25</accession>
<dbReference type="Pfam" id="PF01381">
    <property type="entry name" value="HTH_3"/>
    <property type="match status" value="1"/>
</dbReference>
<dbReference type="SUPFAM" id="SSF47413">
    <property type="entry name" value="lambda repressor-like DNA-binding domains"/>
    <property type="match status" value="1"/>
</dbReference>
<sequence>MAKARGKTANSRTPSAKTGTESDADTGTGTRATGEDRPVRISAGRPGVPNPIDIHVGGRVRLRRTILGMSQERLGEALGLTFQQVQKYERGTNRIGASRLYDLSRVLDVPIAFFYEDMDSEVAGQSPRLRAGLSESAPEPYRETDPMARRETLELIRAYYKVKDVQVRKRILDLCKSMAHSDDEG</sequence>